<dbReference type="Pfam" id="PF10557">
    <property type="entry name" value="Cullin_Nedd8"/>
    <property type="match status" value="1"/>
</dbReference>
<evidence type="ECO:0000256" key="6">
    <source>
        <dbReference type="SAM" id="MobiDB-lite"/>
    </source>
</evidence>
<dbReference type="InterPro" id="IPR036317">
    <property type="entry name" value="Cullin_homology_sf"/>
</dbReference>
<dbReference type="GO" id="GO:0006511">
    <property type="term" value="P:ubiquitin-dependent protein catabolic process"/>
    <property type="evidence" value="ECO:0007669"/>
    <property type="project" value="InterPro"/>
</dbReference>
<evidence type="ECO:0000313" key="9">
    <source>
        <dbReference type="EMBL" id="CAD8818368.1"/>
    </source>
</evidence>
<accession>A0A7S1EQY9</accession>
<feature type="compositionally biased region" description="Polar residues" evidence="6">
    <location>
        <begin position="279"/>
        <end position="289"/>
    </location>
</feature>
<feature type="compositionally biased region" description="Polar residues" evidence="6">
    <location>
        <begin position="1124"/>
        <end position="1141"/>
    </location>
</feature>
<feature type="compositionally biased region" description="Basic and acidic residues" evidence="6">
    <location>
        <begin position="538"/>
        <end position="553"/>
    </location>
</feature>
<dbReference type="SUPFAM" id="SSF75632">
    <property type="entry name" value="Cullin homology domain"/>
    <property type="match status" value="1"/>
</dbReference>
<organism evidence="9">
    <name type="scientific">Timspurckia oligopyrenoides</name>
    <dbReference type="NCBI Taxonomy" id="708627"/>
    <lineage>
        <taxon>Eukaryota</taxon>
        <taxon>Rhodophyta</taxon>
        <taxon>Bangiophyceae</taxon>
        <taxon>Porphyridiales</taxon>
        <taxon>Porphyridiaceae</taxon>
        <taxon>Timspurckia</taxon>
    </lineage>
</organism>
<dbReference type="InterPro" id="IPR045093">
    <property type="entry name" value="Cullin"/>
</dbReference>
<dbReference type="InterPro" id="IPR019559">
    <property type="entry name" value="Cullin_neddylation_domain"/>
</dbReference>
<gene>
    <name evidence="9" type="ORF">TOLI1172_LOCUS2757</name>
</gene>
<dbReference type="EMBL" id="HBFP01003914">
    <property type="protein sequence ID" value="CAD8818368.1"/>
    <property type="molecule type" value="Transcribed_RNA"/>
</dbReference>
<evidence type="ECO:0000256" key="2">
    <source>
        <dbReference type="ARBA" id="ARBA00022499"/>
    </source>
</evidence>
<dbReference type="SUPFAM" id="SSF74788">
    <property type="entry name" value="Cullin repeat-like"/>
    <property type="match status" value="2"/>
</dbReference>
<evidence type="ECO:0000256" key="7">
    <source>
        <dbReference type="SAM" id="SignalP"/>
    </source>
</evidence>
<dbReference type="PANTHER" id="PTHR11932">
    <property type="entry name" value="CULLIN"/>
    <property type="match status" value="1"/>
</dbReference>
<feature type="region of interest" description="Disordered" evidence="6">
    <location>
        <begin position="505"/>
        <end position="553"/>
    </location>
</feature>
<comment type="similarity">
    <text evidence="1 4 5">Belongs to the cullin family.</text>
</comment>
<feature type="compositionally biased region" description="Acidic residues" evidence="6">
    <location>
        <begin position="264"/>
        <end position="277"/>
    </location>
</feature>
<dbReference type="Pfam" id="PF00888">
    <property type="entry name" value="Cullin"/>
    <property type="match status" value="2"/>
</dbReference>
<dbReference type="InterPro" id="IPR016159">
    <property type="entry name" value="Cullin_repeat-like_dom_sf"/>
</dbReference>
<dbReference type="PROSITE" id="PS50069">
    <property type="entry name" value="CULLIN_2"/>
    <property type="match status" value="1"/>
</dbReference>
<evidence type="ECO:0000259" key="8">
    <source>
        <dbReference type="PROSITE" id="PS50069"/>
    </source>
</evidence>
<dbReference type="SMART" id="SM00884">
    <property type="entry name" value="Cullin_Nedd8"/>
    <property type="match status" value="1"/>
</dbReference>
<dbReference type="Pfam" id="PF26557">
    <property type="entry name" value="Cullin_AB"/>
    <property type="match status" value="1"/>
</dbReference>
<dbReference type="FunFam" id="1.10.10.10:FF:000014">
    <property type="entry name" value="Cullin 1"/>
    <property type="match status" value="1"/>
</dbReference>
<feature type="domain" description="Cullin family profile" evidence="8">
    <location>
        <begin position="811"/>
        <end position="1089"/>
    </location>
</feature>
<dbReference type="InterPro" id="IPR036388">
    <property type="entry name" value="WH-like_DNA-bd_sf"/>
</dbReference>
<keyword evidence="3" id="KW-0832">Ubl conjugation</keyword>
<feature type="region of interest" description="Disordered" evidence="6">
    <location>
        <begin position="260"/>
        <end position="289"/>
    </location>
</feature>
<protein>
    <recommendedName>
        <fullName evidence="8">Cullin family profile domain-containing protein</fullName>
    </recommendedName>
</protein>
<evidence type="ECO:0000256" key="1">
    <source>
        <dbReference type="ARBA" id="ARBA00006019"/>
    </source>
</evidence>
<feature type="region of interest" description="Disordered" evidence="6">
    <location>
        <begin position="414"/>
        <end position="454"/>
    </location>
</feature>
<dbReference type="GO" id="GO:0031625">
    <property type="term" value="F:ubiquitin protein ligase binding"/>
    <property type="evidence" value="ECO:0007669"/>
    <property type="project" value="InterPro"/>
</dbReference>
<dbReference type="InterPro" id="IPR001373">
    <property type="entry name" value="Cullin_N"/>
</dbReference>
<feature type="chain" id="PRO_5030554886" description="Cullin family profile domain-containing protein" evidence="7">
    <location>
        <begin position="18"/>
        <end position="1332"/>
    </location>
</feature>
<evidence type="ECO:0000256" key="4">
    <source>
        <dbReference type="PROSITE-ProRule" id="PRU00330"/>
    </source>
</evidence>
<dbReference type="InterPro" id="IPR016158">
    <property type="entry name" value="Cullin_homology"/>
</dbReference>
<dbReference type="Gene3D" id="3.30.230.130">
    <property type="entry name" value="Cullin, Chain C, Domain 2"/>
    <property type="match status" value="1"/>
</dbReference>
<evidence type="ECO:0000256" key="3">
    <source>
        <dbReference type="ARBA" id="ARBA00022843"/>
    </source>
</evidence>
<proteinExistence type="inferred from homology"/>
<evidence type="ECO:0000256" key="5">
    <source>
        <dbReference type="RuleBase" id="RU003829"/>
    </source>
</evidence>
<feature type="signal peptide" evidence="7">
    <location>
        <begin position="1"/>
        <end position="17"/>
    </location>
</feature>
<feature type="region of interest" description="Disordered" evidence="6">
    <location>
        <begin position="572"/>
        <end position="604"/>
    </location>
</feature>
<dbReference type="InterPro" id="IPR036390">
    <property type="entry name" value="WH_DNA-bd_sf"/>
</dbReference>
<keyword evidence="7" id="KW-0732">Signal</keyword>
<dbReference type="InterPro" id="IPR059120">
    <property type="entry name" value="Cullin-like_AB"/>
</dbReference>
<dbReference type="PROSITE" id="PS51257">
    <property type="entry name" value="PROKAR_LIPOPROTEIN"/>
    <property type="match status" value="1"/>
</dbReference>
<name>A0A7S1EQY9_9RHOD</name>
<dbReference type="Gene3D" id="1.20.1310.10">
    <property type="entry name" value="Cullin Repeats"/>
    <property type="match status" value="4"/>
</dbReference>
<dbReference type="SUPFAM" id="SSF46785">
    <property type="entry name" value="Winged helix' DNA-binding domain"/>
    <property type="match status" value="1"/>
</dbReference>
<feature type="region of interest" description="Disordered" evidence="6">
    <location>
        <begin position="1115"/>
        <end position="1157"/>
    </location>
</feature>
<reference evidence="9" key="1">
    <citation type="submission" date="2021-01" db="EMBL/GenBank/DDBJ databases">
        <authorList>
            <person name="Corre E."/>
            <person name="Pelletier E."/>
            <person name="Niang G."/>
            <person name="Scheremetjew M."/>
            <person name="Finn R."/>
            <person name="Kale V."/>
            <person name="Holt S."/>
            <person name="Cochrane G."/>
            <person name="Meng A."/>
            <person name="Brown T."/>
            <person name="Cohen L."/>
        </authorList>
    </citation>
    <scope>NUCLEOTIDE SEQUENCE</scope>
    <source>
        <strain evidence="9">CCMP3278</strain>
    </source>
</reference>
<feature type="compositionally biased region" description="Pro residues" evidence="6">
    <location>
        <begin position="521"/>
        <end position="532"/>
    </location>
</feature>
<sequence length="1332" mass="149255">MKLIHAFKPLIPQLLLAACGGDEELARIWTQIRQGLSVIYSALCSETADQERSRFSNNIDASAELGSQFFGMKLKTQPLSAVQWTELYTLVYQVYAFGSNERRLRLFIFVRDLFTSLIVEQRESMQGLTGIELLREYHCWWFRMVHFASFVKRLFSYMHRYWIRYWTEPETMEMLKTERVRGLEILMMLIWREQLLAKLPELFDAVLEFIEEDRNGSFVDASLIRSFADSLVSIGEVDLAAAAAELAEKDDAALVEQFERAEGEDNDDDEDEDEYDSSLDPNGRTNQPANRQALATARTFRNLQNGEWLANQHLQAAIAARNGGDEAQAQFRIPRITRPDGGVLDALEMRNGGLNQNANGRILADQPAVLDDSAVVQPNTIDNRQTIASETLNVNDLNHPNTLETRAAVDRQTAEVQAVEGDQGEPLAREFTPEPSPHQTRGNNEAADPMDTDRDMNMETPQDQIRRGVPEFSPEPQEFGGRGDARFLGIVGEGAIRARNNDILADGTRTPATEDARVLPPTGPPTQLPPLPRGGTTEPRRGRGREAWNENRGDRVQLVLATLTNTLQEAQQTGGLDGEPNDGRAQHADNPNEGAENAQPSADSISADVPIELEFYVREFEDRYVAQTLRYYSTEAEKFLSKPDCTVSGFTSHIIRRRTEETLRVQRFLHSCSEARVLKTVESVLVKDHLEYLLSELTKMVRNRRTEDLSKLYISIHKFESGLAKVREEFRNFVIEEGSQTISSHIADHGAFPNGGRDDLGETIFLVDKLLDLIEEHSDTVRSCFQNNALFNSDLDDAFTMFLNKRWGNHGFSEILAFYCDFLMRHGADKISESLLELRMECVVKLFAYLENKDTFHEFYRRMLSRRLLERKCNEDLERALLSKLKIKAGPVFTSMLVGMLKDMVSSKDLNNNYARWLEQNRSAPRLDTPELCVHVLNSLYWPQFKTDDLKLVESLATSIADFRKFYESITSSRKLIFVSSQSNCVMSVNLSAPLDSREFVKPGKGPVSLSNFKLSASQSNAVASAGTGSVSPATVLSTGKKTFEMVVTVHQACALVLLNQADSFSLYSCAKALGLRVEEVRTHLEPLTIGKYNILSLSDNGHSRDFITPASQTDSIAPIAPTGATSLSPRSQVKNEQPTNGALVDASPAAEPPPLLNGASESLRLFKSTGLTWMTSAAAAVMGPLSKTSAQNSKTNSPFTPGGDIGSFSQSDARLLQLSKSMTYYLNADFTPKSVRLIVPSSTPRFVQREAKQAKKQVEMDRGVQIDAAIVRILKSRRRLTHTELVSELIAQLSSTFNPDIKLIKKRLEHLIESEYIERDTEDPSVYKYIA</sequence>
<dbReference type="SMART" id="SM00182">
    <property type="entry name" value="CULLIN"/>
    <property type="match status" value="1"/>
</dbReference>
<keyword evidence="2" id="KW-1017">Isopeptide bond</keyword>
<dbReference type="Gene3D" id="1.10.10.10">
    <property type="entry name" value="Winged helix-like DNA-binding domain superfamily/Winged helix DNA-binding domain"/>
    <property type="match status" value="1"/>
</dbReference>